<evidence type="ECO:0000313" key="3">
    <source>
        <dbReference type="Proteomes" id="UP000050794"/>
    </source>
</evidence>
<accession>A0A183TVQ4</accession>
<reference evidence="4" key="1">
    <citation type="submission" date="2016-06" db="UniProtKB">
        <authorList>
            <consortium name="WormBaseParasite"/>
        </authorList>
    </citation>
    <scope>IDENTIFICATION</scope>
</reference>
<gene>
    <name evidence="2" type="ORF">TCNE_LOCUS324</name>
</gene>
<dbReference type="WBParaSite" id="TCNE_0000032301-mRNA-1">
    <property type="protein sequence ID" value="TCNE_0000032301-mRNA-1"/>
    <property type="gene ID" value="TCNE_0000032301"/>
</dbReference>
<dbReference type="EMBL" id="UYWY01000137">
    <property type="protein sequence ID" value="VDM24035.1"/>
    <property type="molecule type" value="Genomic_DNA"/>
</dbReference>
<proteinExistence type="predicted"/>
<organism evidence="3 4">
    <name type="scientific">Toxocara canis</name>
    <name type="common">Canine roundworm</name>
    <dbReference type="NCBI Taxonomy" id="6265"/>
    <lineage>
        <taxon>Eukaryota</taxon>
        <taxon>Metazoa</taxon>
        <taxon>Ecdysozoa</taxon>
        <taxon>Nematoda</taxon>
        <taxon>Chromadorea</taxon>
        <taxon>Rhabditida</taxon>
        <taxon>Spirurina</taxon>
        <taxon>Ascaridomorpha</taxon>
        <taxon>Ascaridoidea</taxon>
        <taxon>Toxocaridae</taxon>
        <taxon>Toxocara</taxon>
    </lineage>
</organism>
<sequence length="1007" mass="116131">MVLEKLCYISIESFFFLKESQWQMELKKKENEIKALNTDILRLEETVKEQADMIEELKGHLQVKAPLAESALLSTSHRISEQETRVLRFTIAQLRDELSEARQDAASTRAILETQKAVCLNQAKEIAKRRQQLDESLEMVEQMREELKEAKRKANGIDWEAKERMFRMQIEGERVENAKKMATLEAKLKMMRQREDSMLEESEELRTALEECQKRHEDHMKECARCVEELCAKDAEVSSHSSNFQLFSRGGKKCLQSAVAVRLVSLRARLEVSTSLRAEQRAESTEDLLVSQIKSLTAQINEMKNIRADSEHLSSLENRVGSLTATNEFLEKQLKEAKEREDRLKEELDKWRGEVDELKAELEKSEKRLLECEGSAELTNRYLVGENSKIKQQKAEIRQEKIMFYVDGRNECELIALKREHAKLLEAKQKMPDEAELATLREEVASLKEKLRVAESAEKEGKSVKVEPMEAAEFASLLEELATLKKKIHEAEQREMEMKAAEMTKENRYTFHKGDSVSIQTPQKEGVFVKQEECEQCKRLKEEMVALKQSHNVESASATNEKNERMKKELTEKCALQKAISEKLQKELLETREKNDELRSAMRVLDEQCDKLMELKKRAEAGRKKALERLTSVTEKMNEMRREKDQHQQADADYKRVLQERERLSKKVEYLTEELRETHTDYREELAKLARQMSETKQKDASENESFAFKIEALETEKRQMETTMRSLERQIEQSKSECELRANEVSGLRESQRAVIDENAKLRDGLAFAIAKAEKFKEELETLKEANSMLSRDLAKAKDDKGNAVVRADTLQQAVSEKERLIAYLQSQLHMRSATKIKRSSSRSTLISVASESSVVDVEISDHDEQDRRIIYDSDVLENRTPRAVRTTSISITRKSDAYVNAARTPEPLTAITNRSESSADGSVLPPTTPRIGTMKHDIPHRWKTFLVLKQARCLACYEGLPRVRHAMKCTGKSLRLFNCWHTSSHVPSFLQEKYIFLLSSSGFQG</sequence>
<evidence type="ECO:0000313" key="4">
    <source>
        <dbReference type="WBParaSite" id="TCNE_0000032301-mRNA-1"/>
    </source>
</evidence>
<dbReference type="Proteomes" id="UP000050794">
    <property type="component" value="Unassembled WGS sequence"/>
</dbReference>
<feature type="coiled-coil region" evidence="1">
    <location>
        <begin position="313"/>
        <end position="375"/>
    </location>
</feature>
<evidence type="ECO:0000313" key="2">
    <source>
        <dbReference type="EMBL" id="VDM24035.1"/>
    </source>
</evidence>
<reference evidence="2 3" key="2">
    <citation type="submission" date="2018-11" db="EMBL/GenBank/DDBJ databases">
        <authorList>
            <consortium name="Pathogen Informatics"/>
        </authorList>
    </citation>
    <scope>NUCLEOTIDE SEQUENCE [LARGE SCALE GENOMIC DNA]</scope>
</reference>
<feature type="coiled-coil region" evidence="1">
    <location>
        <begin position="530"/>
        <end position="801"/>
    </location>
</feature>
<name>A0A183TVQ4_TOXCA</name>
<keyword evidence="1" id="KW-0175">Coiled coil</keyword>
<feature type="coiled-coil region" evidence="1">
    <location>
        <begin position="91"/>
        <end position="229"/>
    </location>
</feature>
<feature type="coiled-coil region" evidence="1">
    <location>
        <begin position="437"/>
        <end position="506"/>
    </location>
</feature>
<keyword evidence="3" id="KW-1185">Reference proteome</keyword>
<dbReference type="AlphaFoldDB" id="A0A183TVQ4"/>
<protein>
    <submittedName>
        <fullName evidence="2 4">Uncharacterized protein</fullName>
    </submittedName>
</protein>
<feature type="coiled-coil region" evidence="1">
    <location>
        <begin position="19"/>
        <end position="60"/>
    </location>
</feature>
<evidence type="ECO:0000256" key="1">
    <source>
        <dbReference type="SAM" id="Coils"/>
    </source>
</evidence>